<dbReference type="Proteomes" id="UP001603857">
    <property type="component" value="Unassembled WGS sequence"/>
</dbReference>
<evidence type="ECO:0000313" key="3">
    <source>
        <dbReference type="Proteomes" id="UP001603857"/>
    </source>
</evidence>
<sequence>MFSKEPHFQNNSPCGPPPEALTPPTTLGPAFYAWKLPRSLWLVVVLILAAATTPLVTAALLDSFDGQQRVFDYFALALQWPGIYYRCSRYCCPSNGIWFVTGESTVAFHSVFGELWEVENAFVEHSQWLHAQGAWEYSELVVLVMLNLFDPHRDVVGRLGGVNDEFNYFEKTIPVEVLALLKLRILWSPMVFHLPGIPSTSNLYSILTP</sequence>
<dbReference type="EMBL" id="JBGMDY010000011">
    <property type="protein sequence ID" value="KAL2317245.1"/>
    <property type="molecule type" value="Genomic_DNA"/>
</dbReference>
<keyword evidence="1" id="KW-0472">Membrane</keyword>
<gene>
    <name evidence="2" type="ORF">Fmac_031121</name>
</gene>
<name>A0ABD1L153_9FABA</name>
<comment type="caution">
    <text evidence="2">The sequence shown here is derived from an EMBL/GenBank/DDBJ whole genome shotgun (WGS) entry which is preliminary data.</text>
</comment>
<feature type="transmembrane region" description="Helical" evidence="1">
    <location>
        <begin position="40"/>
        <end position="61"/>
    </location>
</feature>
<evidence type="ECO:0000313" key="2">
    <source>
        <dbReference type="EMBL" id="KAL2317245.1"/>
    </source>
</evidence>
<keyword evidence="3" id="KW-1185">Reference proteome</keyword>
<protein>
    <submittedName>
        <fullName evidence="2">Uncharacterized protein</fullName>
    </submittedName>
</protein>
<dbReference type="AlphaFoldDB" id="A0ABD1L153"/>
<proteinExistence type="predicted"/>
<reference evidence="2 3" key="1">
    <citation type="submission" date="2024-08" db="EMBL/GenBank/DDBJ databases">
        <title>Insights into the chromosomal genome structure of Flemingia macrophylla.</title>
        <authorList>
            <person name="Ding Y."/>
            <person name="Zhao Y."/>
            <person name="Bi W."/>
            <person name="Wu M."/>
            <person name="Zhao G."/>
            <person name="Gong Y."/>
            <person name="Li W."/>
            <person name="Zhang P."/>
        </authorList>
    </citation>
    <scope>NUCLEOTIDE SEQUENCE [LARGE SCALE GENOMIC DNA]</scope>
    <source>
        <strain evidence="2">DYQJB</strain>
        <tissue evidence="2">Leaf</tissue>
    </source>
</reference>
<organism evidence="2 3">
    <name type="scientific">Flemingia macrophylla</name>
    <dbReference type="NCBI Taxonomy" id="520843"/>
    <lineage>
        <taxon>Eukaryota</taxon>
        <taxon>Viridiplantae</taxon>
        <taxon>Streptophyta</taxon>
        <taxon>Embryophyta</taxon>
        <taxon>Tracheophyta</taxon>
        <taxon>Spermatophyta</taxon>
        <taxon>Magnoliopsida</taxon>
        <taxon>eudicotyledons</taxon>
        <taxon>Gunneridae</taxon>
        <taxon>Pentapetalae</taxon>
        <taxon>rosids</taxon>
        <taxon>fabids</taxon>
        <taxon>Fabales</taxon>
        <taxon>Fabaceae</taxon>
        <taxon>Papilionoideae</taxon>
        <taxon>50 kb inversion clade</taxon>
        <taxon>NPAAA clade</taxon>
        <taxon>indigoferoid/millettioid clade</taxon>
        <taxon>Phaseoleae</taxon>
        <taxon>Flemingia</taxon>
    </lineage>
</organism>
<evidence type="ECO:0000256" key="1">
    <source>
        <dbReference type="SAM" id="Phobius"/>
    </source>
</evidence>
<keyword evidence="1" id="KW-0812">Transmembrane</keyword>
<accession>A0ABD1L153</accession>
<keyword evidence="1" id="KW-1133">Transmembrane helix</keyword>